<keyword evidence="5" id="KW-1185">Reference proteome</keyword>
<dbReference type="AlphaFoldDB" id="A0A231H6C8"/>
<sequence>MIDIGTDSGLDFLDDRVRGVVERLEVAARADGEVIGAVSVRLRELGATPDAETLRVMTATGEAAMLPVARSVGRLLFQLALGSGAATIVEYGTSHGMSTLYLAAAARRTGARVIGTELSAHKAAVATANLAEAGVGDRVRVLVGDALETLPTVSGPVGLLLLDGWLPLHLPVFRAMEPKLTLGSIIVSDNVSRHADLLDDFHRYVAERSQTYLRTTLPLDDGIDVIVRVR</sequence>
<dbReference type="InterPro" id="IPR002935">
    <property type="entry name" value="SAM_O-MeTrfase"/>
</dbReference>
<evidence type="ECO:0000256" key="2">
    <source>
        <dbReference type="ARBA" id="ARBA00022679"/>
    </source>
</evidence>
<dbReference type="GO" id="GO:0008171">
    <property type="term" value="F:O-methyltransferase activity"/>
    <property type="evidence" value="ECO:0007669"/>
    <property type="project" value="InterPro"/>
</dbReference>
<keyword evidence="2" id="KW-0808">Transferase</keyword>
<dbReference type="SUPFAM" id="SSF53335">
    <property type="entry name" value="S-adenosyl-L-methionine-dependent methyltransferases"/>
    <property type="match status" value="1"/>
</dbReference>
<dbReference type="Gene3D" id="3.40.50.150">
    <property type="entry name" value="Vaccinia Virus protein VP39"/>
    <property type="match status" value="1"/>
</dbReference>
<proteinExistence type="predicted"/>
<name>A0A231H6C8_9NOCA</name>
<reference evidence="4 5" key="1">
    <citation type="submission" date="2017-07" db="EMBL/GenBank/DDBJ databases">
        <title>First draft Genome Sequence of Nocardia cerradoensis isolated from human infection.</title>
        <authorList>
            <person name="Carrasco G."/>
        </authorList>
    </citation>
    <scope>NUCLEOTIDE SEQUENCE [LARGE SCALE GENOMIC DNA]</scope>
    <source>
        <strain evidence="4 5">CNM20130759</strain>
    </source>
</reference>
<evidence type="ECO:0000313" key="5">
    <source>
        <dbReference type="Proteomes" id="UP000215506"/>
    </source>
</evidence>
<accession>A0A231H6C8</accession>
<protein>
    <recommendedName>
        <fullName evidence="6">O-methyltransferase</fullName>
    </recommendedName>
</protein>
<keyword evidence="3" id="KW-0949">S-adenosyl-L-methionine</keyword>
<keyword evidence="1" id="KW-0489">Methyltransferase</keyword>
<dbReference type="InterPro" id="IPR029063">
    <property type="entry name" value="SAM-dependent_MTases_sf"/>
</dbReference>
<organism evidence="4 5">
    <name type="scientific">Nocardia cerradoensis</name>
    <dbReference type="NCBI Taxonomy" id="85688"/>
    <lineage>
        <taxon>Bacteria</taxon>
        <taxon>Bacillati</taxon>
        <taxon>Actinomycetota</taxon>
        <taxon>Actinomycetes</taxon>
        <taxon>Mycobacteriales</taxon>
        <taxon>Nocardiaceae</taxon>
        <taxon>Nocardia</taxon>
    </lineage>
</organism>
<dbReference type="Pfam" id="PF13578">
    <property type="entry name" value="Methyltransf_24"/>
    <property type="match status" value="1"/>
</dbReference>
<dbReference type="GO" id="GO:0032259">
    <property type="term" value="P:methylation"/>
    <property type="evidence" value="ECO:0007669"/>
    <property type="project" value="UniProtKB-KW"/>
</dbReference>
<evidence type="ECO:0008006" key="6">
    <source>
        <dbReference type="Google" id="ProtNLM"/>
    </source>
</evidence>
<evidence type="ECO:0000256" key="1">
    <source>
        <dbReference type="ARBA" id="ARBA00022603"/>
    </source>
</evidence>
<dbReference type="Proteomes" id="UP000215506">
    <property type="component" value="Unassembled WGS sequence"/>
</dbReference>
<evidence type="ECO:0000256" key="3">
    <source>
        <dbReference type="ARBA" id="ARBA00022691"/>
    </source>
</evidence>
<gene>
    <name evidence="4" type="ORF">B7C42_03903</name>
</gene>
<dbReference type="EMBL" id="NGAF01000007">
    <property type="protein sequence ID" value="OXR44342.1"/>
    <property type="molecule type" value="Genomic_DNA"/>
</dbReference>
<comment type="caution">
    <text evidence="4">The sequence shown here is derived from an EMBL/GenBank/DDBJ whole genome shotgun (WGS) entry which is preliminary data.</text>
</comment>
<dbReference type="PANTHER" id="PTHR43167">
    <property type="entry name" value="PUTATIVE (AFU_ORTHOLOGUE AFUA_6G01830)-RELATED"/>
    <property type="match status" value="1"/>
</dbReference>
<evidence type="ECO:0000313" key="4">
    <source>
        <dbReference type="EMBL" id="OXR44342.1"/>
    </source>
</evidence>
<dbReference type="RefSeq" id="WP_189594968.1">
    <property type="nucleotide sequence ID" value="NZ_NGAF01000007.1"/>
</dbReference>
<dbReference type="PANTHER" id="PTHR43167:SF1">
    <property type="entry name" value="PUTATIVE (AFU_ORTHOLOGUE AFUA_6G01830)-RELATED"/>
    <property type="match status" value="1"/>
</dbReference>
<dbReference type="PROSITE" id="PS51682">
    <property type="entry name" value="SAM_OMT_I"/>
    <property type="match status" value="1"/>
</dbReference>